<dbReference type="Proteomes" id="UP000315947">
    <property type="component" value="Chromosome"/>
</dbReference>
<accession>A0ABX5X116</accession>
<evidence type="ECO:0000313" key="2">
    <source>
        <dbReference type="Proteomes" id="UP000315947"/>
    </source>
</evidence>
<dbReference type="RefSeq" id="WP_144047044.1">
    <property type="nucleotide sequence ID" value="NZ_CP041614.1"/>
</dbReference>
<organism evidence="1 2">
    <name type="scientific">Shewanella psychropiezotolerans</name>
    <dbReference type="NCBI Taxonomy" id="2593655"/>
    <lineage>
        <taxon>Bacteria</taxon>
        <taxon>Pseudomonadati</taxon>
        <taxon>Pseudomonadota</taxon>
        <taxon>Gammaproteobacteria</taxon>
        <taxon>Alteromonadales</taxon>
        <taxon>Shewanellaceae</taxon>
        <taxon>Shewanella</taxon>
    </lineage>
</organism>
<sequence length="95" mass="10495">MDSQGQRNKRLILKTKVFTLFSYLLVSCTFSSYVFANSDLSSLDELSSQDNSVYSIQTGYEHSILIQQHGTGHRISVAQWGSSQTAVVTQGQASD</sequence>
<dbReference type="PROSITE" id="PS51257">
    <property type="entry name" value="PROKAR_LIPOPROTEIN"/>
    <property type="match status" value="1"/>
</dbReference>
<gene>
    <name evidence="1" type="ORF">FM037_17575</name>
</gene>
<protein>
    <submittedName>
        <fullName evidence="1">Uncharacterized protein</fullName>
    </submittedName>
</protein>
<proteinExistence type="predicted"/>
<name>A0ABX5X116_9GAMM</name>
<keyword evidence="2" id="KW-1185">Reference proteome</keyword>
<dbReference type="EMBL" id="CP041614">
    <property type="protein sequence ID" value="QDO84693.1"/>
    <property type="molecule type" value="Genomic_DNA"/>
</dbReference>
<reference evidence="1 2" key="1">
    <citation type="submission" date="2019-07" db="EMBL/GenBank/DDBJ databases">
        <title>Shewanella sp. YLB-06 whole genomic sequence.</title>
        <authorList>
            <person name="Yu L."/>
        </authorList>
    </citation>
    <scope>NUCLEOTIDE SEQUENCE [LARGE SCALE GENOMIC DNA]</scope>
    <source>
        <strain evidence="1 2">YLB-06</strain>
    </source>
</reference>
<evidence type="ECO:0000313" key="1">
    <source>
        <dbReference type="EMBL" id="QDO84693.1"/>
    </source>
</evidence>